<evidence type="ECO:0000313" key="1">
    <source>
        <dbReference type="EMBL" id="MPM97060.1"/>
    </source>
</evidence>
<reference evidence="1" key="1">
    <citation type="submission" date="2019-08" db="EMBL/GenBank/DDBJ databases">
        <authorList>
            <person name="Kucharzyk K."/>
            <person name="Murdoch R.W."/>
            <person name="Higgins S."/>
            <person name="Loffler F."/>
        </authorList>
    </citation>
    <scope>NUCLEOTIDE SEQUENCE</scope>
</reference>
<dbReference type="EMBL" id="VSSQ01043385">
    <property type="protein sequence ID" value="MPM97060.1"/>
    <property type="molecule type" value="Genomic_DNA"/>
</dbReference>
<sequence>MVVKADAGTYGMGVMTVRDAKELAALPRKSRNKMGVIKDGQTVHDVIVQEGVLTYERMHNAVAEPVVYMMDRYVVGGFYRMHPERGEDENLNAPGAGYVPLAFQQSNHLPQASARPGASAPNRFYMYGVIARLAMLAASYELEATNPDAEIYD</sequence>
<proteinExistence type="predicted"/>
<dbReference type="AlphaFoldDB" id="A0A645E5J1"/>
<accession>A0A645E5J1</accession>
<dbReference type="SUPFAM" id="SSF56059">
    <property type="entry name" value="Glutathione synthetase ATP-binding domain-like"/>
    <property type="match status" value="1"/>
</dbReference>
<dbReference type="InterPro" id="IPR011718">
    <property type="entry name" value="GshA"/>
</dbReference>
<evidence type="ECO:0008006" key="2">
    <source>
        <dbReference type="Google" id="ProtNLM"/>
    </source>
</evidence>
<dbReference type="Pfam" id="PF08886">
    <property type="entry name" value="GshA"/>
    <property type="match status" value="1"/>
</dbReference>
<comment type="caution">
    <text evidence="1">The sequence shown here is derived from an EMBL/GenBank/DDBJ whole genome shotgun (WGS) entry which is preliminary data.</text>
</comment>
<protein>
    <recommendedName>
        <fullName evidence="2">Glutamate--cysteine ligase</fullName>
    </recommendedName>
</protein>
<name>A0A645E5J1_9ZZZZ</name>
<organism evidence="1">
    <name type="scientific">bioreactor metagenome</name>
    <dbReference type="NCBI Taxonomy" id="1076179"/>
    <lineage>
        <taxon>unclassified sequences</taxon>
        <taxon>metagenomes</taxon>
        <taxon>ecological metagenomes</taxon>
    </lineage>
</organism>
<gene>
    <name evidence="1" type="ORF">SDC9_144233</name>
</gene>